<protein>
    <submittedName>
        <fullName evidence="6">LD-carboxypeptidase</fullName>
    </submittedName>
</protein>
<dbReference type="SUPFAM" id="SSF141986">
    <property type="entry name" value="LD-carboxypeptidase A C-terminal domain-like"/>
    <property type="match status" value="1"/>
</dbReference>
<evidence type="ECO:0000256" key="1">
    <source>
        <dbReference type="ARBA" id="ARBA00010233"/>
    </source>
</evidence>
<dbReference type="PIRSF" id="PIRSF028757">
    <property type="entry name" value="LD-carboxypeptidase"/>
    <property type="match status" value="1"/>
</dbReference>
<evidence type="ECO:0000259" key="4">
    <source>
        <dbReference type="Pfam" id="PF02016"/>
    </source>
</evidence>
<organism evidence="6 7">
    <name type="scientific">Eubacterium ventriosum</name>
    <dbReference type="NCBI Taxonomy" id="39496"/>
    <lineage>
        <taxon>Bacteria</taxon>
        <taxon>Bacillati</taxon>
        <taxon>Bacillota</taxon>
        <taxon>Clostridia</taxon>
        <taxon>Eubacteriales</taxon>
        <taxon>Eubacteriaceae</taxon>
        <taxon>Eubacterium</taxon>
    </lineage>
</organism>
<keyword evidence="6" id="KW-0645">Protease</keyword>
<sequence>MIFPKYIKKGDTIGVTATSSGILNELKQKRIKNAIKNFENRGYNVKVTDNVYTSDWRGCSSTGKERGEQFNELVKNKDVSCIFSVAGGDYLMEMLEYVDFESIKNNPKWFQGFSDNTTLIYPIVTKCDVAAVYGCHISDFGMKPWQKPVENALGVLEGTVKKQESFDFYESDRHEYVTGFEGYCNDEKVNWVNGRGEEKIEISGRLVGGCLDVLAFLIGTKYDGTEQFIEKYKDDGIVWVLESFNMEDVVLITHLWQMKEKGYFKNATGFVFGRPLMYNTWIEQPYKDAVMSVLGDLNVPIIFDSDIGHKGPQFSVIMGAKAKVTSKNGKGVLEYA</sequence>
<dbReference type="SUPFAM" id="SSF52317">
    <property type="entry name" value="Class I glutamine amidotransferase-like"/>
    <property type="match status" value="1"/>
</dbReference>
<accession>A0A413RBV7</accession>
<dbReference type="Gene3D" id="3.50.30.60">
    <property type="entry name" value="LD-carboxypeptidase A C-terminal domain-like"/>
    <property type="match status" value="1"/>
</dbReference>
<dbReference type="CDD" id="cd07062">
    <property type="entry name" value="Peptidase_S66_mccF_like"/>
    <property type="match status" value="1"/>
</dbReference>
<dbReference type="InterPro" id="IPR040449">
    <property type="entry name" value="Peptidase_S66_N"/>
</dbReference>
<dbReference type="InterPro" id="IPR040921">
    <property type="entry name" value="Peptidase_S66C"/>
</dbReference>
<evidence type="ECO:0000313" key="6">
    <source>
        <dbReference type="EMBL" id="RHA20104.1"/>
    </source>
</evidence>
<keyword evidence="7" id="KW-1185">Reference proteome</keyword>
<dbReference type="InterPro" id="IPR029062">
    <property type="entry name" value="Class_I_gatase-like"/>
</dbReference>
<feature type="active site" description="Charge relay system" evidence="3">
    <location>
        <position position="309"/>
    </location>
</feature>
<feature type="domain" description="LD-carboxypeptidase N-terminal" evidence="4">
    <location>
        <begin position="13"/>
        <end position="134"/>
    </location>
</feature>
<evidence type="ECO:0000313" key="7">
    <source>
        <dbReference type="Proteomes" id="UP000284779"/>
    </source>
</evidence>
<feature type="active site" description="Nucleophile" evidence="3">
    <location>
        <position position="114"/>
    </location>
</feature>
<evidence type="ECO:0000256" key="2">
    <source>
        <dbReference type="ARBA" id="ARBA00022801"/>
    </source>
</evidence>
<evidence type="ECO:0000259" key="5">
    <source>
        <dbReference type="Pfam" id="PF17676"/>
    </source>
</evidence>
<dbReference type="EMBL" id="QSFD01000002">
    <property type="protein sequence ID" value="RHA20104.1"/>
    <property type="molecule type" value="Genomic_DNA"/>
</dbReference>
<dbReference type="Proteomes" id="UP000284779">
    <property type="component" value="Unassembled WGS sequence"/>
</dbReference>
<gene>
    <name evidence="6" type="ORF">DW944_02895</name>
</gene>
<dbReference type="InterPro" id="IPR027478">
    <property type="entry name" value="LdcA_N"/>
</dbReference>
<dbReference type="GO" id="GO:0004180">
    <property type="term" value="F:carboxypeptidase activity"/>
    <property type="evidence" value="ECO:0007669"/>
    <property type="project" value="UniProtKB-KW"/>
</dbReference>
<evidence type="ECO:0000256" key="3">
    <source>
        <dbReference type="PIRSR" id="PIRSR028757-1"/>
    </source>
</evidence>
<dbReference type="InterPro" id="IPR027461">
    <property type="entry name" value="Carboxypeptidase_A_C_sf"/>
</dbReference>
<dbReference type="RefSeq" id="WP_117969623.1">
    <property type="nucleotide sequence ID" value="NZ_CAUBDO010000006.1"/>
</dbReference>
<dbReference type="AlphaFoldDB" id="A0A413RBV7"/>
<comment type="similarity">
    <text evidence="1">Belongs to the peptidase S66 family.</text>
</comment>
<feature type="domain" description="LD-carboxypeptidase C-terminal" evidence="5">
    <location>
        <begin position="203"/>
        <end position="324"/>
    </location>
</feature>
<dbReference type="Pfam" id="PF17676">
    <property type="entry name" value="Peptidase_S66C"/>
    <property type="match status" value="1"/>
</dbReference>
<keyword evidence="6" id="KW-0121">Carboxypeptidase</keyword>
<reference evidence="6 7" key="1">
    <citation type="submission" date="2018-08" db="EMBL/GenBank/DDBJ databases">
        <title>A genome reference for cultivated species of the human gut microbiota.</title>
        <authorList>
            <person name="Zou Y."/>
            <person name="Xue W."/>
            <person name="Luo G."/>
        </authorList>
    </citation>
    <scope>NUCLEOTIDE SEQUENCE [LARGE SCALE GENOMIC DNA]</scope>
    <source>
        <strain evidence="6 7">AM44-11BH</strain>
    </source>
</reference>
<dbReference type="PANTHER" id="PTHR30237:SF5">
    <property type="entry name" value="CARBOXYPEPTIDASE VC_A0337-RELATED"/>
    <property type="match status" value="1"/>
</dbReference>
<proteinExistence type="inferred from homology"/>
<name>A0A413RBV7_9FIRM</name>
<dbReference type="PANTHER" id="PTHR30237">
    <property type="entry name" value="MURAMOYLTETRAPEPTIDE CARBOXYPEPTIDASE"/>
    <property type="match status" value="1"/>
</dbReference>
<feature type="active site" description="Charge relay system" evidence="3">
    <location>
        <position position="242"/>
    </location>
</feature>
<dbReference type="Gene3D" id="3.40.50.10740">
    <property type="entry name" value="Class I glutamine amidotransferase-like"/>
    <property type="match status" value="1"/>
</dbReference>
<comment type="caution">
    <text evidence="6">The sequence shown here is derived from an EMBL/GenBank/DDBJ whole genome shotgun (WGS) entry which is preliminary data.</text>
</comment>
<keyword evidence="2" id="KW-0378">Hydrolase</keyword>
<dbReference type="InterPro" id="IPR003507">
    <property type="entry name" value="S66_fam"/>
</dbReference>
<dbReference type="Pfam" id="PF02016">
    <property type="entry name" value="Peptidase_S66"/>
    <property type="match status" value="1"/>
</dbReference>